<dbReference type="eggNOG" id="COG3502">
    <property type="taxonomic scope" value="Bacteria"/>
</dbReference>
<dbReference type="InterPro" id="IPR009297">
    <property type="entry name" value="DUF952"/>
</dbReference>
<gene>
    <name evidence="1" type="ORF">HPO_09388</name>
</gene>
<dbReference type="PATRIC" id="fig|1280954.3.peg.1901"/>
<evidence type="ECO:0000313" key="1">
    <source>
        <dbReference type="EMBL" id="KCZ98758.1"/>
    </source>
</evidence>
<dbReference type="SUPFAM" id="SSF56399">
    <property type="entry name" value="ADP-ribosylation"/>
    <property type="match status" value="1"/>
</dbReference>
<dbReference type="AlphaFoldDB" id="A0A062VEI5"/>
<keyword evidence="2" id="KW-1185">Reference proteome</keyword>
<dbReference type="Proteomes" id="UP000027100">
    <property type="component" value="Unassembled WGS sequence"/>
</dbReference>
<dbReference type="RefSeq" id="WP_035597505.1">
    <property type="nucleotide sequence ID" value="NZ_ARYM01000009.1"/>
</dbReference>
<comment type="caution">
    <text evidence="1">The sequence shown here is derived from an EMBL/GenBank/DDBJ whole genome shotgun (WGS) entry which is preliminary data.</text>
</comment>
<dbReference type="PANTHER" id="PTHR34129:SF1">
    <property type="entry name" value="DUF952 DOMAIN-CONTAINING PROTEIN"/>
    <property type="match status" value="1"/>
</dbReference>
<evidence type="ECO:0008006" key="3">
    <source>
        <dbReference type="Google" id="ProtNLM"/>
    </source>
</evidence>
<accession>A0A062VEI5</accession>
<name>A0A062VEI5_9PROT</name>
<dbReference type="PANTHER" id="PTHR34129">
    <property type="entry name" value="BLR1139 PROTEIN"/>
    <property type="match status" value="1"/>
</dbReference>
<sequence length="113" mass="12441">MQNVPVYKLLTEEEWRAAEAAGHTVSAIDIADGYVHLSTRAQLPETAARHFSGKGRVKLLEFESAALAPLRWEPSRGGDLFPHLYAPLEIARAQAAWWLEPGPDGALLLPEDI</sequence>
<dbReference type="Pfam" id="PF06108">
    <property type="entry name" value="DUF952"/>
    <property type="match status" value="1"/>
</dbReference>
<evidence type="ECO:0000313" key="2">
    <source>
        <dbReference type="Proteomes" id="UP000027100"/>
    </source>
</evidence>
<dbReference type="Gene3D" id="3.20.170.20">
    <property type="entry name" value="Protein of unknown function DUF952"/>
    <property type="match status" value="1"/>
</dbReference>
<proteinExistence type="predicted"/>
<reference evidence="1 2" key="1">
    <citation type="journal article" date="2014" name="Antonie Van Leeuwenhoek">
        <title>Hyphomonas beringensis sp. nov. and Hyphomonas chukchiensis sp. nov., isolated from surface seawater of the Bering Sea and Chukchi Sea.</title>
        <authorList>
            <person name="Li C."/>
            <person name="Lai Q."/>
            <person name="Li G."/>
            <person name="Dong C."/>
            <person name="Wang J."/>
            <person name="Liao Y."/>
            <person name="Shao Z."/>
        </authorList>
    </citation>
    <scope>NUCLEOTIDE SEQUENCE [LARGE SCALE GENOMIC DNA]</scope>
    <source>
        <strain evidence="1 2">PS728</strain>
    </source>
</reference>
<protein>
    <recommendedName>
        <fullName evidence="3">Glutathione S-transferase domain-containing protein</fullName>
    </recommendedName>
</protein>
<dbReference type="EMBL" id="ARYM01000009">
    <property type="protein sequence ID" value="KCZ98758.1"/>
    <property type="molecule type" value="Genomic_DNA"/>
</dbReference>
<dbReference type="STRING" id="1280954.HPO_09388"/>
<dbReference type="OrthoDB" id="9799937at2"/>
<organism evidence="1 2">
    <name type="scientific">Hyphomonas polymorpha PS728</name>
    <dbReference type="NCBI Taxonomy" id="1280954"/>
    <lineage>
        <taxon>Bacteria</taxon>
        <taxon>Pseudomonadati</taxon>
        <taxon>Pseudomonadota</taxon>
        <taxon>Alphaproteobacteria</taxon>
        <taxon>Hyphomonadales</taxon>
        <taxon>Hyphomonadaceae</taxon>
        <taxon>Hyphomonas</taxon>
    </lineage>
</organism>